<dbReference type="EMBL" id="KQ242039">
    <property type="protein sequence ID" value="KNC81379.1"/>
    <property type="molecule type" value="Genomic_DNA"/>
</dbReference>
<dbReference type="Proteomes" id="UP000054560">
    <property type="component" value="Unassembled WGS sequence"/>
</dbReference>
<reference evidence="1 2" key="1">
    <citation type="submission" date="2011-02" db="EMBL/GenBank/DDBJ databases">
        <title>The Genome Sequence of Sphaeroforma arctica JP610.</title>
        <authorList>
            <consortium name="The Broad Institute Genome Sequencing Platform"/>
            <person name="Russ C."/>
            <person name="Cuomo C."/>
            <person name="Young S.K."/>
            <person name="Zeng Q."/>
            <person name="Gargeya S."/>
            <person name="Alvarado L."/>
            <person name="Berlin A."/>
            <person name="Chapman S.B."/>
            <person name="Chen Z."/>
            <person name="Freedman E."/>
            <person name="Gellesch M."/>
            <person name="Goldberg J."/>
            <person name="Griggs A."/>
            <person name="Gujja S."/>
            <person name="Heilman E."/>
            <person name="Heiman D."/>
            <person name="Howarth C."/>
            <person name="Mehta T."/>
            <person name="Neiman D."/>
            <person name="Pearson M."/>
            <person name="Roberts A."/>
            <person name="Saif S."/>
            <person name="Shea T."/>
            <person name="Shenoy N."/>
            <person name="Sisk P."/>
            <person name="Stolte C."/>
            <person name="Sykes S."/>
            <person name="White J."/>
            <person name="Yandava C."/>
            <person name="Burger G."/>
            <person name="Gray M.W."/>
            <person name="Holland P.W.H."/>
            <person name="King N."/>
            <person name="Lang F.B.F."/>
            <person name="Roger A.J."/>
            <person name="Ruiz-Trillo I."/>
            <person name="Haas B."/>
            <person name="Nusbaum C."/>
            <person name="Birren B."/>
        </authorList>
    </citation>
    <scope>NUCLEOTIDE SEQUENCE [LARGE SCALE GENOMIC DNA]</scope>
    <source>
        <strain evidence="1 2">JP610</strain>
    </source>
</reference>
<proteinExistence type="predicted"/>
<accession>A0A0L0FXK7</accession>
<keyword evidence="2" id="KW-1185">Reference proteome</keyword>
<evidence type="ECO:0000313" key="2">
    <source>
        <dbReference type="Proteomes" id="UP000054560"/>
    </source>
</evidence>
<dbReference type="GeneID" id="25906808"/>
<dbReference type="AlphaFoldDB" id="A0A0L0FXK7"/>
<gene>
    <name evidence="1" type="ORF">SARC_06304</name>
</gene>
<dbReference type="RefSeq" id="XP_014155281.1">
    <property type="nucleotide sequence ID" value="XM_014299806.1"/>
</dbReference>
<evidence type="ECO:0000313" key="1">
    <source>
        <dbReference type="EMBL" id="KNC81379.1"/>
    </source>
</evidence>
<sequence length="215" mass="24472">MSQTMHDTWRTMSSSDLESGYLANVFSEMAECTQSLELDVAKSNIKAEREYRERLSFLLAYVETAICYVEYLDDIDETLAHWANQVHNIQRSIGECDQSARTLTDKGGANKTEKELCSLQKKLRMASESEAEVGLLMDRLRSASGKELSYYELVKEEDLKVAHYQRTKALATACDKKLHAYQNVIKILQYPVQIREPAYNLVADSKQAQCGEHSI</sequence>
<organism evidence="1 2">
    <name type="scientific">Sphaeroforma arctica JP610</name>
    <dbReference type="NCBI Taxonomy" id="667725"/>
    <lineage>
        <taxon>Eukaryota</taxon>
        <taxon>Ichthyosporea</taxon>
        <taxon>Ichthyophonida</taxon>
        <taxon>Sphaeroforma</taxon>
    </lineage>
</organism>
<protein>
    <submittedName>
        <fullName evidence="1">Uncharacterized protein</fullName>
    </submittedName>
</protein>
<name>A0A0L0FXK7_9EUKA</name>